<gene>
    <name evidence="2" type="ORF">DP116_13415</name>
</gene>
<dbReference type="InterPro" id="IPR004360">
    <property type="entry name" value="Glyas_Fos-R_dOase_dom"/>
</dbReference>
<dbReference type="SUPFAM" id="SSF54593">
    <property type="entry name" value="Glyoxalase/Bleomycin resistance protein/Dihydroxybiphenyl dioxygenase"/>
    <property type="match status" value="1"/>
</dbReference>
<accession>A0ABX1P7T2</accession>
<dbReference type="Pfam" id="PF00903">
    <property type="entry name" value="Glyoxalase"/>
    <property type="match status" value="1"/>
</dbReference>
<keyword evidence="3" id="KW-1185">Reference proteome</keyword>
<dbReference type="EMBL" id="QMEB01000092">
    <property type="protein sequence ID" value="NMG20406.1"/>
    <property type="molecule type" value="Genomic_DNA"/>
</dbReference>
<dbReference type="Gene3D" id="3.10.180.10">
    <property type="entry name" value="2,3-Dihydroxybiphenyl 1,2-Dioxygenase, domain 1"/>
    <property type="match status" value="1"/>
</dbReference>
<feature type="domain" description="VOC" evidence="1">
    <location>
        <begin position="1"/>
        <end position="87"/>
    </location>
</feature>
<reference evidence="2 3" key="1">
    <citation type="submission" date="2018-06" db="EMBL/GenBank/DDBJ databases">
        <title>Comparative genomics of Brasilonema spp. strains.</title>
        <authorList>
            <person name="Alvarenga D.O."/>
            <person name="Fiore M.F."/>
            <person name="Varani A.M."/>
        </authorList>
    </citation>
    <scope>NUCLEOTIDE SEQUENCE [LARGE SCALE GENOMIC DNA]</scope>
    <source>
        <strain evidence="2 3">SPC951</strain>
    </source>
</reference>
<protein>
    <recommendedName>
        <fullName evidence="1">VOC domain-containing protein</fullName>
    </recommendedName>
</protein>
<name>A0ABX1P7T2_9CYAN</name>
<evidence type="ECO:0000313" key="3">
    <source>
        <dbReference type="Proteomes" id="UP000718564"/>
    </source>
</evidence>
<sequence>MSGFRIEIVGSSQSRSGMPNPSNFEEALRTTGIGHFCFRVDDVDTALTELNQRGVQTFVEAADYPNVGVRVGFIKDNNGNVIEFSGPLKLIESKTY</sequence>
<organism evidence="2 3">
    <name type="scientific">Brasilonema bromeliae SPC951</name>
    <dbReference type="NCBI Taxonomy" id="385972"/>
    <lineage>
        <taxon>Bacteria</taxon>
        <taxon>Bacillati</taxon>
        <taxon>Cyanobacteriota</taxon>
        <taxon>Cyanophyceae</taxon>
        <taxon>Nostocales</taxon>
        <taxon>Scytonemataceae</taxon>
        <taxon>Brasilonema</taxon>
        <taxon>Bromeliae group (in: Brasilonema)</taxon>
    </lineage>
</organism>
<comment type="caution">
    <text evidence="2">The sequence shown here is derived from an EMBL/GenBank/DDBJ whole genome shotgun (WGS) entry which is preliminary data.</text>
</comment>
<dbReference type="InterPro" id="IPR037523">
    <property type="entry name" value="VOC_core"/>
</dbReference>
<proteinExistence type="predicted"/>
<dbReference type="InterPro" id="IPR029068">
    <property type="entry name" value="Glyas_Bleomycin-R_OHBP_Dase"/>
</dbReference>
<dbReference type="Proteomes" id="UP000718564">
    <property type="component" value="Unassembled WGS sequence"/>
</dbReference>
<dbReference type="PROSITE" id="PS51819">
    <property type="entry name" value="VOC"/>
    <property type="match status" value="1"/>
</dbReference>
<evidence type="ECO:0000313" key="2">
    <source>
        <dbReference type="EMBL" id="NMG20406.1"/>
    </source>
</evidence>
<evidence type="ECO:0000259" key="1">
    <source>
        <dbReference type="PROSITE" id="PS51819"/>
    </source>
</evidence>